<dbReference type="RefSeq" id="WP_074296967.1">
    <property type="nucleotide sequence ID" value="NZ_FSRU01000001.1"/>
</dbReference>
<sequence>MAQPQTNVDEVVQAIAAETNTPTETVSKIYADTLANYKTDARVFDYMPLLVAKKVRDTLRHSTSRKN</sequence>
<dbReference type="OrthoDB" id="8926668at2"/>
<dbReference type="Pfam" id="PF12085">
    <property type="entry name" value="DUF3562"/>
    <property type="match status" value="1"/>
</dbReference>
<dbReference type="InterPro" id="IPR021945">
    <property type="entry name" value="DUF3562"/>
</dbReference>
<dbReference type="AlphaFoldDB" id="A0A1N6FKV7"/>
<dbReference type="EMBL" id="FSRU01000001">
    <property type="protein sequence ID" value="SIN95881.1"/>
    <property type="molecule type" value="Genomic_DNA"/>
</dbReference>
<organism evidence="1 2">
    <name type="scientific">Paraburkholderia phenazinium</name>
    <dbReference type="NCBI Taxonomy" id="60549"/>
    <lineage>
        <taxon>Bacteria</taxon>
        <taxon>Pseudomonadati</taxon>
        <taxon>Pseudomonadota</taxon>
        <taxon>Betaproteobacteria</taxon>
        <taxon>Burkholderiales</taxon>
        <taxon>Burkholderiaceae</taxon>
        <taxon>Paraburkholderia</taxon>
    </lineage>
</organism>
<gene>
    <name evidence="1" type="ORF">SAMN05444165_0252</name>
</gene>
<name>A0A1N6FKV7_9BURK</name>
<dbReference type="Proteomes" id="UP000185151">
    <property type="component" value="Unassembled WGS sequence"/>
</dbReference>
<evidence type="ECO:0000313" key="1">
    <source>
        <dbReference type="EMBL" id="SIN95881.1"/>
    </source>
</evidence>
<evidence type="ECO:0000313" key="2">
    <source>
        <dbReference type="Proteomes" id="UP000185151"/>
    </source>
</evidence>
<evidence type="ECO:0008006" key="3">
    <source>
        <dbReference type="Google" id="ProtNLM"/>
    </source>
</evidence>
<dbReference type="NCBIfam" id="NF046112">
    <property type="entry name" value="MSMEG_6209_Nter"/>
    <property type="match status" value="1"/>
</dbReference>
<proteinExistence type="predicted"/>
<protein>
    <recommendedName>
        <fullName evidence="3">DUF3562 domain-containing protein</fullName>
    </recommendedName>
</protein>
<reference evidence="1 2" key="1">
    <citation type="submission" date="2016-11" db="EMBL/GenBank/DDBJ databases">
        <authorList>
            <person name="Jaros S."/>
            <person name="Januszkiewicz K."/>
            <person name="Wedrychowicz H."/>
        </authorList>
    </citation>
    <scope>NUCLEOTIDE SEQUENCE [LARGE SCALE GENOMIC DNA]</scope>
    <source>
        <strain evidence="1 2">GAS95</strain>
    </source>
</reference>
<keyword evidence="2" id="KW-1185">Reference proteome</keyword>
<accession>A0A1N6FKV7</accession>